<dbReference type="Proteomes" id="UP000261500">
    <property type="component" value="Unplaced"/>
</dbReference>
<dbReference type="STRING" id="48699.ENSPLAP00000022629"/>
<proteinExistence type="predicted"/>
<dbReference type="PANTHER" id="PTHR12835:SF5">
    <property type="entry name" value="BIOTIN--PROTEIN LIGASE"/>
    <property type="match status" value="1"/>
</dbReference>
<dbReference type="GO" id="GO:0004077">
    <property type="term" value="F:biotin--[biotin carboxyl-carrier protein] ligase activity"/>
    <property type="evidence" value="ECO:0007669"/>
    <property type="project" value="TreeGrafter"/>
</dbReference>
<reference evidence="1" key="2">
    <citation type="submission" date="2025-09" db="UniProtKB">
        <authorList>
            <consortium name="Ensembl"/>
        </authorList>
    </citation>
    <scope>IDENTIFICATION</scope>
</reference>
<evidence type="ECO:0008006" key="3">
    <source>
        <dbReference type="Google" id="ProtNLM"/>
    </source>
</evidence>
<sequence length="579" mass="64418">MLITLCYVYMWVRFHKCYSVLIRNSLSRLRSRKNSLCLSFCSGSNSGSAHPTATPPGLHTAVPHSQQLFPPEDNVFLQLGDKAVYVTEAQVRHLSLAGTQVAFCPHLVLERGRKHQVSSNLKWSDYCFPLAFSPDQPFKAVAQTSLDNFSRLGVAFIEDRLQLDSGLVPSKIIRMLPFTPVGALLLSSTTPEEGLSESFSQLLPADQQNLHLRKGSLLLPLEVKKRLQERRGSEPLPNSQTVNLESHHHHMEGYGHHLHLSSCHECLELENSTILSVKYASAENIPDLPDDTSVGLDSVDGCLAELEHDSTGFFGKAPNILVYTGGCEERFQAIHQLLVDCINVENNTIYPLLQEQALSDPWLDNTRLLVLAEEESLTAELQTRFLTYLSKGGKVLGLGSALCPAGLHLEVKEGQCLQCRKLIFTREDSTELEATILASGKVYIRDPQGGGEVELWGELRSDVANQREMVIVRLTHGADGGEAVFCQVKILYIRSANANGTNFNTRTTVTCFQVLCCWIGTRLENVSLLFIFLPSPLMWLVPLRAPPQIWYQKLRLDSQKGELLLLVGFGVTMRGDRKS</sequence>
<reference evidence="1" key="1">
    <citation type="submission" date="2025-08" db="UniProtKB">
        <authorList>
            <consortium name="Ensembl"/>
        </authorList>
    </citation>
    <scope>IDENTIFICATION</scope>
</reference>
<evidence type="ECO:0000313" key="2">
    <source>
        <dbReference type="Proteomes" id="UP000261500"/>
    </source>
</evidence>
<name>A0A3B3VCP9_9TELE</name>
<dbReference type="PANTHER" id="PTHR12835">
    <property type="entry name" value="BIOTIN PROTEIN LIGASE"/>
    <property type="match status" value="1"/>
</dbReference>
<keyword evidence="2" id="KW-1185">Reference proteome</keyword>
<evidence type="ECO:0000313" key="1">
    <source>
        <dbReference type="Ensembl" id="ENSPLAP00000022629.1"/>
    </source>
</evidence>
<dbReference type="GeneTree" id="ENSGT00970000198056"/>
<dbReference type="AlphaFoldDB" id="A0A3B3VCP9"/>
<dbReference type="GO" id="GO:0005737">
    <property type="term" value="C:cytoplasm"/>
    <property type="evidence" value="ECO:0007669"/>
    <property type="project" value="TreeGrafter"/>
</dbReference>
<protein>
    <recommendedName>
        <fullName evidence="3">Holocarboxylase synthetase (biotin-(proprionyl-CoA-carboxylase (ATP-hydrolysing)) ligase)</fullName>
    </recommendedName>
</protein>
<organism evidence="1 2">
    <name type="scientific">Poecilia latipinna</name>
    <name type="common">sailfin molly</name>
    <dbReference type="NCBI Taxonomy" id="48699"/>
    <lineage>
        <taxon>Eukaryota</taxon>
        <taxon>Metazoa</taxon>
        <taxon>Chordata</taxon>
        <taxon>Craniata</taxon>
        <taxon>Vertebrata</taxon>
        <taxon>Euteleostomi</taxon>
        <taxon>Actinopterygii</taxon>
        <taxon>Neopterygii</taxon>
        <taxon>Teleostei</taxon>
        <taxon>Neoteleostei</taxon>
        <taxon>Acanthomorphata</taxon>
        <taxon>Ovalentaria</taxon>
        <taxon>Atherinomorphae</taxon>
        <taxon>Cyprinodontiformes</taxon>
        <taxon>Poeciliidae</taxon>
        <taxon>Poeciliinae</taxon>
        <taxon>Poecilia</taxon>
    </lineage>
</organism>
<accession>A0A3B3VCP9</accession>
<dbReference type="Ensembl" id="ENSPLAT00000007965.1">
    <property type="protein sequence ID" value="ENSPLAP00000022629.1"/>
    <property type="gene ID" value="ENSPLAG00000007352.1"/>
</dbReference>